<keyword evidence="5 8" id="KW-0812">Transmembrane</keyword>
<feature type="transmembrane region" description="Helical" evidence="8">
    <location>
        <begin position="102"/>
        <end position="121"/>
    </location>
</feature>
<comment type="caution">
    <text evidence="9">The sequence shown here is derived from an EMBL/GenBank/DDBJ whole genome shotgun (WGS) entry which is preliminary data.</text>
</comment>
<organism evidence="9 10">
    <name type="scientific">Nocardia thailandica</name>
    <dbReference type="NCBI Taxonomy" id="257275"/>
    <lineage>
        <taxon>Bacteria</taxon>
        <taxon>Bacillati</taxon>
        <taxon>Actinomycetota</taxon>
        <taxon>Actinomycetes</taxon>
        <taxon>Mycobacteriales</taxon>
        <taxon>Nocardiaceae</taxon>
        <taxon>Nocardia</taxon>
    </lineage>
</organism>
<name>A0ABW6PPM9_9NOCA</name>
<keyword evidence="3" id="KW-0813">Transport</keyword>
<sequence length="244" mass="24498">MTWPELLLLVVAGFCTGIVGFVTGMASIVSYPALLAAGLTPVAANVTNTVSLVAIGVGATANSGRELTGRGPTLVRWSVLSALGGVLGAVLLLVAPPGVFERIVPALVAVASLALLVQPLVRRHLGEAHLPRLVPAGIFLTAVYGGYFGAGAGVIFLSLMLLCTSETLWSATVLKSFLLGISNLVAAVGFAVFGPVHWAAAVALALGALAGGWCGPPLVKVIPPGPLKIAIGVGGLGLAVFLAR</sequence>
<feature type="transmembrane region" description="Helical" evidence="8">
    <location>
        <begin position="225"/>
        <end position="243"/>
    </location>
</feature>
<evidence type="ECO:0000256" key="5">
    <source>
        <dbReference type="ARBA" id="ARBA00022692"/>
    </source>
</evidence>
<dbReference type="PANTHER" id="PTHR30269:SF0">
    <property type="entry name" value="MEMBRANE TRANSPORTER PROTEIN YFCA-RELATED"/>
    <property type="match status" value="1"/>
</dbReference>
<evidence type="ECO:0000256" key="6">
    <source>
        <dbReference type="ARBA" id="ARBA00022989"/>
    </source>
</evidence>
<feature type="transmembrane region" description="Helical" evidence="8">
    <location>
        <begin position="74"/>
        <end position="96"/>
    </location>
</feature>
<protein>
    <recommendedName>
        <fullName evidence="8">Probable membrane transporter protein</fullName>
    </recommendedName>
</protein>
<comment type="similarity">
    <text evidence="2 8">Belongs to the 4-toluene sulfonate uptake permease (TSUP) (TC 2.A.102) family.</text>
</comment>
<reference evidence="9 10" key="1">
    <citation type="submission" date="2024-10" db="EMBL/GenBank/DDBJ databases">
        <title>The Natural Products Discovery Center: Release of the First 8490 Sequenced Strains for Exploring Actinobacteria Biosynthetic Diversity.</title>
        <authorList>
            <person name="Kalkreuter E."/>
            <person name="Kautsar S.A."/>
            <person name="Yang D."/>
            <person name="Bader C.D."/>
            <person name="Teijaro C.N."/>
            <person name="Fluegel L."/>
            <person name="Davis C.M."/>
            <person name="Simpson J.R."/>
            <person name="Lauterbach L."/>
            <person name="Steele A.D."/>
            <person name="Gui C."/>
            <person name="Meng S."/>
            <person name="Li G."/>
            <person name="Viehrig K."/>
            <person name="Ye F."/>
            <person name="Su P."/>
            <person name="Kiefer A.F."/>
            <person name="Nichols A."/>
            <person name="Cepeda A.J."/>
            <person name="Yan W."/>
            <person name="Fan B."/>
            <person name="Jiang Y."/>
            <person name="Adhikari A."/>
            <person name="Zheng C.-J."/>
            <person name="Schuster L."/>
            <person name="Cowan T.M."/>
            <person name="Smanski M.J."/>
            <person name="Chevrette M.G."/>
            <person name="De Carvalho L.P.S."/>
            <person name="Shen B."/>
        </authorList>
    </citation>
    <scope>NUCLEOTIDE SEQUENCE [LARGE SCALE GENOMIC DNA]</scope>
    <source>
        <strain evidence="9 10">NPDC004045</strain>
    </source>
</reference>
<feature type="transmembrane region" description="Helical" evidence="8">
    <location>
        <begin position="7"/>
        <end position="30"/>
    </location>
</feature>
<dbReference type="PANTHER" id="PTHR30269">
    <property type="entry name" value="TRANSMEMBRANE PROTEIN YFCA"/>
    <property type="match status" value="1"/>
</dbReference>
<evidence type="ECO:0000256" key="8">
    <source>
        <dbReference type="RuleBase" id="RU363041"/>
    </source>
</evidence>
<comment type="subcellular location">
    <subcellularLocation>
        <location evidence="1 8">Cell membrane</location>
        <topology evidence="1 8">Multi-pass membrane protein</topology>
    </subcellularLocation>
</comment>
<dbReference type="RefSeq" id="WP_387700913.1">
    <property type="nucleotide sequence ID" value="NZ_JBIAMX010000008.1"/>
</dbReference>
<evidence type="ECO:0000256" key="3">
    <source>
        <dbReference type="ARBA" id="ARBA00022448"/>
    </source>
</evidence>
<gene>
    <name evidence="9" type="ORF">ACFYTF_16135</name>
</gene>
<evidence type="ECO:0000256" key="7">
    <source>
        <dbReference type="ARBA" id="ARBA00023136"/>
    </source>
</evidence>
<evidence type="ECO:0000256" key="2">
    <source>
        <dbReference type="ARBA" id="ARBA00009142"/>
    </source>
</evidence>
<dbReference type="InterPro" id="IPR002781">
    <property type="entry name" value="TM_pro_TauE-like"/>
</dbReference>
<keyword evidence="10" id="KW-1185">Reference proteome</keyword>
<keyword evidence="4 8" id="KW-1003">Cell membrane</keyword>
<dbReference type="Proteomes" id="UP001601444">
    <property type="component" value="Unassembled WGS sequence"/>
</dbReference>
<evidence type="ECO:0000313" key="10">
    <source>
        <dbReference type="Proteomes" id="UP001601444"/>
    </source>
</evidence>
<feature type="transmembrane region" description="Helical" evidence="8">
    <location>
        <begin position="168"/>
        <end position="193"/>
    </location>
</feature>
<accession>A0ABW6PPM9</accession>
<evidence type="ECO:0000256" key="1">
    <source>
        <dbReference type="ARBA" id="ARBA00004651"/>
    </source>
</evidence>
<dbReference type="Pfam" id="PF01925">
    <property type="entry name" value="TauE"/>
    <property type="match status" value="1"/>
</dbReference>
<proteinExistence type="inferred from homology"/>
<keyword evidence="6 8" id="KW-1133">Transmembrane helix</keyword>
<evidence type="ECO:0000256" key="4">
    <source>
        <dbReference type="ARBA" id="ARBA00022475"/>
    </source>
</evidence>
<dbReference type="InterPro" id="IPR052017">
    <property type="entry name" value="TSUP"/>
</dbReference>
<evidence type="ECO:0000313" key="9">
    <source>
        <dbReference type="EMBL" id="MFF0544361.1"/>
    </source>
</evidence>
<keyword evidence="7 8" id="KW-0472">Membrane</keyword>
<dbReference type="EMBL" id="JBIAMX010000008">
    <property type="protein sequence ID" value="MFF0544361.1"/>
    <property type="molecule type" value="Genomic_DNA"/>
</dbReference>
<feature type="transmembrane region" description="Helical" evidence="8">
    <location>
        <begin position="133"/>
        <end position="162"/>
    </location>
</feature>